<keyword evidence="3" id="KW-1185">Reference proteome</keyword>
<reference evidence="2" key="2">
    <citation type="submission" date="2025-08" db="UniProtKB">
        <authorList>
            <consortium name="Ensembl"/>
        </authorList>
    </citation>
    <scope>IDENTIFICATION</scope>
    <source>
        <strain evidence="2">Hd-rR</strain>
    </source>
</reference>
<organism evidence="2 3">
    <name type="scientific">Oryzias latipes</name>
    <name type="common">Japanese rice fish</name>
    <name type="synonym">Japanese killifish</name>
    <dbReference type="NCBI Taxonomy" id="8090"/>
    <lineage>
        <taxon>Eukaryota</taxon>
        <taxon>Metazoa</taxon>
        <taxon>Chordata</taxon>
        <taxon>Craniata</taxon>
        <taxon>Vertebrata</taxon>
        <taxon>Euteleostomi</taxon>
        <taxon>Actinopterygii</taxon>
        <taxon>Neopterygii</taxon>
        <taxon>Teleostei</taxon>
        <taxon>Neoteleostei</taxon>
        <taxon>Acanthomorphata</taxon>
        <taxon>Ovalentaria</taxon>
        <taxon>Atherinomorphae</taxon>
        <taxon>Beloniformes</taxon>
        <taxon>Adrianichthyidae</taxon>
        <taxon>Oryziinae</taxon>
        <taxon>Oryzias</taxon>
    </lineage>
</organism>
<evidence type="ECO:0008006" key="4">
    <source>
        <dbReference type="Google" id="ProtNLM"/>
    </source>
</evidence>
<dbReference type="GeneTree" id="ENSGT01030000234793"/>
<dbReference type="Proteomes" id="UP000001038">
    <property type="component" value="Chromosome 13"/>
</dbReference>
<reference evidence="2" key="3">
    <citation type="submission" date="2025-09" db="UniProtKB">
        <authorList>
            <consortium name="Ensembl"/>
        </authorList>
    </citation>
    <scope>IDENTIFICATION</scope>
    <source>
        <strain evidence="2">Hd-rR</strain>
    </source>
</reference>
<evidence type="ECO:0000313" key="2">
    <source>
        <dbReference type="Ensembl" id="ENSORLP00000036405.1"/>
    </source>
</evidence>
<evidence type="ECO:0000256" key="1">
    <source>
        <dbReference type="SAM" id="MobiDB-lite"/>
    </source>
</evidence>
<dbReference type="Ensembl" id="ENSORLT00000042401.1">
    <property type="protein sequence ID" value="ENSORLP00000036405.1"/>
    <property type="gene ID" value="ENSORLG00000025416.1"/>
</dbReference>
<dbReference type="InParanoid" id="A0A3B3HXH1"/>
<protein>
    <recommendedName>
        <fullName evidence="4">DUF4939 domain-containing protein</fullName>
    </recommendedName>
</protein>
<proteinExistence type="predicted"/>
<name>A0A3B3HXH1_ORYLA</name>
<sequence>MSGMQQLHDCLSRQEHVPSSPSRQTRLGHPQPFDGTAEDCRAFITSYRLHFDFNPSEFPYEQSKVPFALSFLTGQAKQWGLAESDCGAELCCSFRAFPTQLLTLFVRSCRF</sequence>
<dbReference type="Bgee" id="ENSORLG00000025416">
    <property type="expression patterns" value="Expressed in gonad and 1 other cell type or tissue"/>
</dbReference>
<dbReference type="AlphaFoldDB" id="A0A3B3HXH1"/>
<feature type="region of interest" description="Disordered" evidence="1">
    <location>
        <begin position="1"/>
        <end position="34"/>
    </location>
</feature>
<reference evidence="2 3" key="1">
    <citation type="journal article" date="2007" name="Nature">
        <title>The medaka draft genome and insights into vertebrate genome evolution.</title>
        <authorList>
            <person name="Kasahara M."/>
            <person name="Naruse K."/>
            <person name="Sasaki S."/>
            <person name="Nakatani Y."/>
            <person name="Qu W."/>
            <person name="Ahsan B."/>
            <person name="Yamada T."/>
            <person name="Nagayasu Y."/>
            <person name="Doi K."/>
            <person name="Kasai Y."/>
            <person name="Jindo T."/>
            <person name="Kobayashi D."/>
            <person name="Shimada A."/>
            <person name="Toyoda A."/>
            <person name="Kuroki Y."/>
            <person name="Fujiyama A."/>
            <person name="Sasaki T."/>
            <person name="Shimizu A."/>
            <person name="Asakawa S."/>
            <person name="Shimizu N."/>
            <person name="Hashimoto S."/>
            <person name="Yang J."/>
            <person name="Lee Y."/>
            <person name="Matsushima K."/>
            <person name="Sugano S."/>
            <person name="Sakaizumi M."/>
            <person name="Narita T."/>
            <person name="Ohishi K."/>
            <person name="Haga S."/>
            <person name="Ohta F."/>
            <person name="Nomoto H."/>
            <person name="Nogata K."/>
            <person name="Morishita T."/>
            <person name="Endo T."/>
            <person name="Shin-I T."/>
            <person name="Takeda H."/>
            <person name="Morishita S."/>
            <person name="Kohara Y."/>
        </authorList>
    </citation>
    <scope>NUCLEOTIDE SEQUENCE [LARGE SCALE GENOMIC DNA]</scope>
    <source>
        <strain evidence="2 3">Hd-rR</strain>
    </source>
</reference>
<evidence type="ECO:0000313" key="3">
    <source>
        <dbReference type="Proteomes" id="UP000001038"/>
    </source>
</evidence>
<accession>A0A3B3HXH1</accession>